<accession>A0ABP8VX62</accession>
<dbReference type="InterPro" id="IPR032830">
    <property type="entry name" value="XPB/Ssl2_N"/>
</dbReference>
<gene>
    <name evidence="3" type="ORF">GCM10025780_16090</name>
</gene>
<reference evidence="4" key="1">
    <citation type="journal article" date="2019" name="Int. J. Syst. Evol. Microbiol.">
        <title>The Global Catalogue of Microorganisms (GCM) 10K type strain sequencing project: providing services to taxonomists for standard genome sequencing and annotation.</title>
        <authorList>
            <consortium name="The Broad Institute Genomics Platform"/>
            <consortium name="The Broad Institute Genome Sequencing Center for Infectious Disease"/>
            <person name="Wu L."/>
            <person name="Ma J."/>
        </authorList>
    </citation>
    <scope>NUCLEOTIDE SEQUENCE [LARGE SCALE GENOMIC DNA]</scope>
    <source>
        <strain evidence="4">JCM 18956</strain>
    </source>
</reference>
<sequence length="627" mass="66617">MASSLDLAGSLRGLDPSILEARLGERHLARPTTVHDAFDLADALLEPSSVREALTRLDRTALLVLQASRTPRPPSDLLSDVDPQFEVSVDQVDAAASRLASLFLVVVQPDGRVASLDPVSIVLDENPDLTVEALAGTRPPVVLESVDDLDPATLDARSAERLYAIVIELAEVLRAVAVAPARELAKGGLALPETRRLSEAARVDVADVAPLIGAARSAGLVELGPDGWIPTAEAEGWLQSEWSSRWASLVGAWLGSLPREILLVLDQRVDTSWGAPLRTFSEWLFPAGGQWIPERLDAFARSAELFGLTSGGRPTSVAVALLREGVSAARSLVGALMPQPIDQVYLQHDLTVVAPGPLAPSLDGRLRTIAEVESAGLAATYRISEAGIQQALSSGETEASLREFLESISSTGIPQPLGYLLTETAARHGRFRVASVVPGSDSAGLSEAARTFGAVSQVRSDDPSLVDALEADQALAPLGLRRDGDHRLLCRYDAETLYWALTDERYPVVLEDAAAAPLRSPIRRKVRRSTVAPPGNPIHDLVARLSSSAGDSAEDTERAWIIRQLDAAVKARITVQLTVAQSDGSTSTLSMEPTGVGGGRVRGRDRKSDIERTLPLSSIVAVAGPEA</sequence>
<dbReference type="Proteomes" id="UP001501295">
    <property type="component" value="Unassembled WGS sequence"/>
</dbReference>
<protein>
    <recommendedName>
        <fullName evidence="2">Helicase XPB/Ssl2 N-terminal domain-containing protein</fullName>
    </recommendedName>
</protein>
<name>A0ABP8VX62_9MICO</name>
<dbReference type="RefSeq" id="WP_345375207.1">
    <property type="nucleotide sequence ID" value="NZ_BAABLM010000002.1"/>
</dbReference>
<feature type="region of interest" description="Disordered" evidence="1">
    <location>
        <begin position="583"/>
        <end position="607"/>
    </location>
</feature>
<evidence type="ECO:0000259" key="2">
    <source>
        <dbReference type="Pfam" id="PF13625"/>
    </source>
</evidence>
<evidence type="ECO:0000313" key="4">
    <source>
        <dbReference type="Proteomes" id="UP001501295"/>
    </source>
</evidence>
<dbReference type="Pfam" id="PF13625">
    <property type="entry name" value="Helicase_C_3"/>
    <property type="match status" value="1"/>
</dbReference>
<comment type="caution">
    <text evidence="3">The sequence shown here is derived from an EMBL/GenBank/DDBJ whole genome shotgun (WGS) entry which is preliminary data.</text>
</comment>
<keyword evidence="4" id="KW-1185">Reference proteome</keyword>
<evidence type="ECO:0000313" key="3">
    <source>
        <dbReference type="EMBL" id="GAA4672648.1"/>
    </source>
</evidence>
<organism evidence="3 4">
    <name type="scientific">Frondihabitans cladoniiphilus</name>
    <dbReference type="NCBI Taxonomy" id="715785"/>
    <lineage>
        <taxon>Bacteria</taxon>
        <taxon>Bacillati</taxon>
        <taxon>Actinomycetota</taxon>
        <taxon>Actinomycetes</taxon>
        <taxon>Micrococcales</taxon>
        <taxon>Microbacteriaceae</taxon>
        <taxon>Frondihabitans</taxon>
    </lineage>
</organism>
<proteinExistence type="predicted"/>
<feature type="domain" description="Helicase XPB/Ssl2 N-terminal" evidence="2">
    <location>
        <begin position="345"/>
        <end position="482"/>
    </location>
</feature>
<evidence type="ECO:0000256" key="1">
    <source>
        <dbReference type="SAM" id="MobiDB-lite"/>
    </source>
</evidence>
<dbReference type="EMBL" id="BAABLM010000002">
    <property type="protein sequence ID" value="GAA4672648.1"/>
    <property type="molecule type" value="Genomic_DNA"/>
</dbReference>